<evidence type="ECO:0000256" key="2">
    <source>
        <dbReference type="ARBA" id="ARBA00022692"/>
    </source>
</evidence>
<dbReference type="Proteomes" id="UP000681722">
    <property type="component" value="Unassembled WGS sequence"/>
</dbReference>
<evidence type="ECO:0000313" key="7">
    <source>
        <dbReference type="EMBL" id="CAF4567632.1"/>
    </source>
</evidence>
<accession>A0A816EI93</accession>
<dbReference type="Gene3D" id="3.40.50.300">
    <property type="entry name" value="P-loop containing nucleotide triphosphate hydrolases"/>
    <property type="match status" value="1"/>
</dbReference>
<dbReference type="Gene3D" id="1.20.1560.10">
    <property type="entry name" value="ABC transporter type 1, transmembrane domain"/>
    <property type="match status" value="1"/>
</dbReference>
<dbReference type="AlphaFoldDB" id="A0A816EI93"/>
<keyword evidence="4" id="KW-0472">Membrane</keyword>
<evidence type="ECO:0000313" key="6">
    <source>
        <dbReference type="EMBL" id="CAF1646837.1"/>
    </source>
</evidence>
<evidence type="ECO:0000313" key="8">
    <source>
        <dbReference type="Proteomes" id="UP000663829"/>
    </source>
</evidence>
<dbReference type="InterPro" id="IPR027417">
    <property type="entry name" value="P-loop_NTPase"/>
</dbReference>
<evidence type="ECO:0000256" key="1">
    <source>
        <dbReference type="ARBA" id="ARBA00004141"/>
    </source>
</evidence>
<dbReference type="PANTHER" id="PTHR24222:SF80">
    <property type="entry name" value="ABC TRANSPORTER DOMAIN-CONTAINING PROTEIN"/>
    <property type="match status" value="1"/>
</dbReference>
<comment type="subcellular location">
    <subcellularLocation>
        <location evidence="1">Membrane</location>
        <topology evidence="1">Multi-pass membrane protein</topology>
    </subcellularLocation>
</comment>
<dbReference type="Pfam" id="PF00005">
    <property type="entry name" value="ABC_tran"/>
    <property type="match status" value="1"/>
</dbReference>
<dbReference type="PANTHER" id="PTHR24222">
    <property type="entry name" value="ABC TRANSPORTER B FAMILY"/>
    <property type="match status" value="1"/>
</dbReference>
<keyword evidence="8" id="KW-1185">Reference proteome</keyword>
<sequence>MYFLQATAFGYGNIGQKPRFSLKIFFKILEVLKPKEVLNNRVLTVLTFASETVGRALAQIPDHAKAKNAALKIIKLNKRQSAIDPNDENGLVLSDIKGEIEFKDIQFQYPTRPTHKVLKRFNLSCVTNQTTALCGPSGGGKSTVIALIQRFYDPLSGSVYIDGYDIKT</sequence>
<dbReference type="GO" id="GO:0005524">
    <property type="term" value="F:ATP binding"/>
    <property type="evidence" value="ECO:0007669"/>
    <property type="project" value="InterPro"/>
</dbReference>
<dbReference type="GO" id="GO:0005886">
    <property type="term" value="C:plasma membrane"/>
    <property type="evidence" value="ECO:0007669"/>
    <property type="project" value="TreeGrafter"/>
</dbReference>
<evidence type="ECO:0000259" key="5">
    <source>
        <dbReference type="Pfam" id="PF00005"/>
    </source>
</evidence>
<comment type="caution">
    <text evidence="6">The sequence shown here is derived from an EMBL/GenBank/DDBJ whole genome shotgun (WGS) entry which is preliminary data.</text>
</comment>
<keyword evidence="3" id="KW-1133">Transmembrane helix</keyword>
<dbReference type="SUPFAM" id="SSF52540">
    <property type="entry name" value="P-loop containing nucleoside triphosphate hydrolases"/>
    <property type="match status" value="1"/>
</dbReference>
<dbReference type="OrthoDB" id="6500128at2759"/>
<reference evidence="6" key="1">
    <citation type="submission" date="2021-02" db="EMBL/GenBank/DDBJ databases">
        <authorList>
            <person name="Nowell W R."/>
        </authorList>
    </citation>
    <scope>NUCLEOTIDE SEQUENCE</scope>
</reference>
<feature type="non-terminal residue" evidence="6">
    <location>
        <position position="168"/>
    </location>
</feature>
<dbReference type="Proteomes" id="UP000663829">
    <property type="component" value="Unassembled WGS sequence"/>
</dbReference>
<dbReference type="EMBL" id="CAJOBC010119523">
    <property type="protein sequence ID" value="CAF4567632.1"/>
    <property type="molecule type" value="Genomic_DNA"/>
</dbReference>
<dbReference type="InterPro" id="IPR036640">
    <property type="entry name" value="ABC1_TM_sf"/>
</dbReference>
<dbReference type="InterPro" id="IPR003439">
    <property type="entry name" value="ABC_transporter-like_ATP-bd"/>
</dbReference>
<organism evidence="6 8">
    <name type="scientific">Didymodactylos carnosus</name>
    <dbReference type="NCBI Taxonomy" id="1234261"/>
    <lineage>
        <taxon>Eukaryota</taxon>
        <taxon>Metazoa</taxon>
        <taxon>Spiralia</taxon>
        <taxon>Gnathifera</taxon>
        <taxon>Rotifera</taxon>
        <taxon>Eurotatoria</taxon>
        <taxon>Bdelloidea</taxon>
        <taxon>Philodinida</taxon>
        <taxon>Philodinidae</taxon>
        <taxon>Didymodactylos</taxon>
    </lineage>
</organism>
<feature type="domain" description="ABC transporter" evidence="5">
    <location>
        <begin position="118"/>
        <end position="167"/>
    </location>
</feature>
<proteinExistence type="predicted"/>
<gene>
    <name evidence="6" type="ORF">GPM918_LOCUS45276</name>
    <name evidence="7" type="ORF">SRO942_LOCUS47638</name>
</gene>
<dbReference type="EMBL" id="CAJNOQ010049670">
    <property type="protein sequence ID" value="CAF1646837.1"/>
    <property type="molecule type" value="Genomic_DNA"/>
</dbReference>
<protein>
    <recommendedName>
        <fullName evidence="5">ABC transporter domain-containing protein</fullName>
    </recommendedName>
</protein>
<dbReference type="GO" id="GO:0042626">
    <property type="term" value="F:ATPase-coupled transmembrane transporter activity"/>
    <property type="evidence" value="ECO:0007669"/>
    <property type="project" value="TreeGrafter"/>
</dbReference>
<dbReference type="InterPro" id="IPR039421">
    <property type="entry name" value="Type_1_exporter"/>
</dbReference>
<evidence type="ECO:0000256" key="4">
    <source>
        <dbReference type="ARBA" id="ARBA00023136"/>
    </source>
</evidence>
<evidence type="ECO:0000256" key="3">
    <source>
        <dbReference type="ARBA" id="ARBA00022989"/>
    </source>
</evidence>
<name>A0A816EI93_9BILA</name>
<dbReference type="GO" id="GO:0016887">
    <property type="term" value="F:ATP hydrolysis activity"/>
    <property type="evidence" value="ECO:0007669"/>
    <property type="project" value="InterPro"/>
</dbReference>
<keyword evidence="2" id="KW-0812">Transmembrane</keyword>